<accession>A0ACC0F544</accession>
<organism evidence="1 2">
    <name type="scientific">Camellia lanceoleosa</name>
    <dbReference type="NCBI Taxonomy" id="1840588"/>
    <lineage>
        <taxon>Eukaryota</taxon>
        <taxon>Viridiplantae</taxon>
        <taxon>Streptophyta</taxon>
        <taxon>Embryophyta</taxon>
        <taxon>Tracheophyta</taxon>
        <taxon>Spermatophyta</taxon>
        <taxon>Magnoliopsida</taxon>
        <taxon>eudicotyledons</taxon>
        <taxon>Gunneridae</taxon>
        <taxon>Pentapetalae</taxon>
        <taxon>asterids</taxon>
        <taxon>Ericales</taxon>
        <taxon>Theaceae</taxon>
        <taxon>Camellia</taxon>
    </lineage>
</organism>
<keyword evidence="2" id="KW-1185">Reference proteome</keyword>
<dbReference type="EMBL" id="CM045768">
    <property type="protein sequence ID" value="KAI7983878.1"/>
    <property type="molecule type" value="Genomic_DNA"/>
</dbReference>
<comment type="caution">
    <text evidence="1">The sequence shown here is derived from an EMBL/GenBank/DDBJ whole genome shotgun (WGS) entry which is preliminary data.</text>
</comment>
<reference evidence="1 2" key="1">
    <citation type="journal article" date="2022" name="Plant J.">
        <title>Chromosome-level genome of Camellia lanceoleosa provides a valuable resource for understanding genome evolution and self-incompatibility.</title>
        <authorList>
            <person name="Gong W."/>
            <person name="Xiao S."/>
            <person name="Wang L."/>
            <person name="Liao Z."/>
            <person name="Chang Y."/>
            <person name="Mo W."/>
            <person name="Hu G."/>
            <person name="Li W."/>
            <person name="Zhao G."/>
            <person name="Zhu H."/>
            <person name="Hu X."/>
            <person name="Ji K."/>
            <person name="Xiang X."/>
            <person name="Song Q."/>
            <person name="Yuan D."/>
            <person name="Jin S."/>
            <person name="Zhang L."/>
        </authorList>
    </citation>
    <scope>NUCLEOTIDE SEQUENCE [LARGE SCALE GENOMIC DNA]</scope>
    <source>
        <strain evidence="1">SQ_2022a</strain>
    </source>
</reference>
<gene>
    <name evidence="1" type="ORF">LOK49_LG15G00954</name>
</gene>
<evidence type="ECO:0000313" key="2">
    <source>
        <dbReference type="Proteomes" id="UP001060215"/>
    </source>
</evidence>
<sequence>MRSGMVVFPLTILLGGVYSMELDVGDGNADSSVRMELGASEEGVIQEPYVGMEFDSEEAAKKFYDEYAKRVGFVMRIDQCRRSEVDKRILSRRLSCNKQGYYVKSRDRFGPARKPRSTTREGCKAMMLVKVNKAGKWAVTRFEKEHTHPLVISGHPSHDATDTKDRRIQELTMELEHQDQLCDLYREQIITFLKKVEEQTEVLSTKIQDVVNNVRELETEVPNAPHHH</sequence>
<dbReference type="Proteomes" id="UP001060215">
    <property type="component" value="Chromosome 11"/>
</dbReference>
<proteinExistence type="predicted"/>
<name>A0ACC0F544_9ERIC</name>
<protein>
    <submittedName>
        <fullName evidence="1">Protein FAR1-RELATED SEQUENCE 5</fullName>
    </submittedName>
</protein>
<evidence type="ECO:0000313" key="1">
    <source>
        <dbReference type="EMBL" id="KAI7983878.1"/>
    </source>
</evidence>